<evidence type="ECO:0000256" key="9">
    <source>
        <dbReference type="ARBA" id="ARBA00022692"/>
    </source>
</evidence>
<evidence type="ECO:0000256" key="13">
    <source>
        <dbReference type="ARBA" id="ARBA00022989"/>
    </source>
</evidence>
<dbReference type="CDD" id="cd05387">
    <property type="entry name" value="BY-kinase"/>
    <property type="match status" value="1"/>
</dbReference>
<dbReference type="AlphaFoldDB" id="A0A6N4V5V4"/>
<keyword evidence="8" id="KW-0808">Transferase</keyword>
<evidence type="ECO:0000256" key="8">
    <source>
        <dbReference type="ARBA" id="ARBA00022679"/>
    </source>
</evidence>
<reference evidence="21 22" key="1">
    <citation type="journal article" date="2019" name="Emerg. Microbes Infect.">
        <title>Comprehensive subspecies identification of 175 nontuberculous mycobacteria species based on 7547 genomic profiles.</title>
        <authorList>
            <person name="Matsumoto Y."/>
            <person name="Kinjo T."/>
            <person name="Motooka D."/>
            <person name="Nabeya D."/>
            <person name="Jung N."/>
            <person name="Uechi K."/>
            <person name="Horii T."/>
            <person name="Iida T."/>
            <person name="Fujita J."/>
            <person name="Nakamura S."/>
        </authorList>
    </citation>
    <scope>NUCLEOTIDE SEQUENCE [LARGE SCALE GENOMIC DNA]</scope>
    <source>
        <strain evidence="21 22">JCM 12603</strain>
    </source>
</reference>
<comment type="subcellular location">
    <subcellularLocation>
        <location evidence="1">Cell inner membrane</location>
        <topology evidence="1">Multi-pass membrane protein</topology>
    </subcellularLocation>
</comment>
<evidence type="ECO:0000256" key="7">
    <source>
        <dbReference type="ARBA" id="ARBA00022519"/>
    </source>
</evidence>
<comment type="catalytic activity">
    <reaction evidence="16">
        <text>L-tyrosyl-[protein] + ATP = O-phospho-L-tyrosyl-[protein] + ADP + H(+)</text>
        <dbReference type="Rhea" id="RHEA:10596"/>
        <dbReference type="Rhea" id="RHEA-COMP:10136"/>
        <dbReference type="Rhea" id="RHEA-COMP:20101"/>
        <dbReference type="ChEBI" id="CHEBI:15378"/>
        <dbReference type="ChEBI" id="CHEBI:30616"/>
        <dbReference type="ChEBI" id="CHEBI:46858"/>
        <dbReference type="ChEBI" id="CHEBI:61978"/>
        <dbReference type="ChEBI" id="CHEBI:456216"/>
        <dbReference type="EC" id="2.7.10.2"/>
    </reaction>
</comment>
<accession>A0A6N4V5V4</accession>
<evidence type="ECO:0000256" key="17">
    <source>
        <dbReference type="SAM" id="MobiDB-lite"/>
    </source>
</evidence>
<evidence type="ECO:0000313" key="21">
    <source>
        <dbReference type="EMBL" id="BBX50926.1"/>
    </source>
</evidence>
<dbReference type="PANTHER" id="PTHR32309:SF13">
    <property type="entry name" value="FERRIC ENTEROBACTIN TRANSPORT PROTEIN FEPE"/>
    <property type="match status" value="1"/>
</dbReference>
<dbReference type="InterPro" id="IPR025669">
    <property type="entry name" value="AAA_dom"/>
</dbReference>
<evidence type="ECO:0000256" key="4">
    <source>
        <dbReference type="ARBA" id="ARBA00008883"/>
    </source>
</evidence>
<dbReference type="Gene3D" id="3.40.50.300">
    <property type="entry name" value="P-loop containing nucleotide triphosphate hydrolases"/>
    <property type="match status" value="1"/>
</dbReference>
<evidence type="ECO:0000313" key="22">
    <source>
        <dbReference type="Proteomes" id="UP000466785"/>
    </source>
</evidence>
<feature type="domain" description="Polysaccharide chain length determinant N-terminal" evidence="19">
    <location>
        <begin position="2"/>
        <end position="89"/>
    </location>
</feature>
<evidence type="ECO:0000256" key="3">
    <source>
        <dbReference type="ARBA" id="ARBA00007316"/>
    </source>
</evidence>
<feature type="compositionally biased region" description="Basic and acidic residues" evidence="17">
    <location>
        <begin position="452"/>
        <end position="465"/>
    </location>
</feature>
<organism evidence="21 22">
    <name type="scientific">Mycolicibacterium poriferae</name>
    <dbReference type="NCBI Taxonomy" id="39694"/>
    <lineage>
        <taxon>Bacteria</taxon>
        <taxon>Bacillati</taxon>
        <taxon>Actinomycetota</taxon>
        <taxon>Actinomycetes</taxon>
        <taxon>Mycobacteriales</taxon>
        <taxon>Mycobacteriaceae</taxon>
        <taxon>Mycolicibacterium</taxon>
    </lineage>
</organism>
<evidence type="ECO:0000256" key="18">
    <source>
        <dbReference type="SAM" id="Phobius"/>
    </source>
</evidence>
<comment type="similarity">
    <text evidence="4">Belongs to the etk/wzc family.</text>
</comment>
<dbReference type="GO" id="GO:0005524">
    <property type="term" value="F:ATP binding"/>
    <property type="evidence" value="ECO:0007669"/>
    <property type="project" value="UniProtKB-KW"/>
</dbReference>
<dbReference type="InterPro" id="IPR050445">
    <property type="entry name" value="Bact_polysacc_biosynth/exp"/>
</dbReference>
<feature type="compositionally biased region" description="Polar residues" evidence="17">
    <location>
        <begin position="466"/>
        <end position="479"/>
    </location>
</feature>
<dbReference type="GO" id="GO:0042802">
    <property type="term" value="F:identical protein binding"/>
    <property type="evidence" value="ECO:0007669"/>
    <property type="project" value="UniProtKB-ARBA"/>
</dbReference>
<dbReference type="KEGG" id="mpof:MPOR_19520"/>
<keyword evidence="22" id="KW-1185">Reference proteome</keyword>
<feature type="region of interest" description="Disordered" evidence="17">
    <location>
        <begin position="452"/>
        <end position="499"/>
    </location>
</feature>
<comment type="similarity">
    <text evidence="3">Belongs to the CpsD/CapB family.</text>
</comment>
<evidence type="ECO:0000256" key="12">
    <source>
        <dbReference type="ARBA" id="ARBA00022840"/>
    </source>
</evidence>
<dbReference type="InterPro" id="IPR003856">
    <property type="entry name" value="LPS_length_determ_N"/>
</dbReference>
<evidence type="ECO:0000256" key="10">
    <source>
        <dbReference type="ARBA" id="ARBA00022741"/>
    </source>
</evidence>
<keyword evidence="9 18" id="KW-0812">Transmembrane</keyword>
<dbReference type="SUPFAM" id="SSF52540">
    <property type="entry name" value="P-loop containing nucleoside triphosphate hydrolases"/>
    <property type="match status" value="1"/>
</dbReference>
<keyword evidence="7" id="KW-0997">Cell inner membrane</keyword>
<feature type="domain" description="AAA" evidence="20">
    <location>
        <begin position="263"/>
        <end position="406"/>
    </location>
</feature>
<evidence type="ECO:0000256" key="5">
    <source>
        <dbReference type="ARBA" id="ARBA00011903"/>
    </source>
</evidence>
<evidence type="ECO:0000259" key="20">
    <source>
        <dbReference type="Pfam" id="PF13614"/>
    </source>
</evidence>
<evidence type="ECO:0000256" key="11">
    <source>
        <dbReference type="ARBA" id="ARBA00022777"/>
    </source>
</evidence>
<dbReference type="EC" id="2.7.10.2" evidence="5"/>
<dbReference type="FunFam" id="3.40.50.300:FF:000527">
    <property type="entry name" value="Tyrosine-protein kinase etk"/>
    <property type="match status" value="1"/>
</dbReference>
<evidence type="ECO:0000259" key="19">
    <source>
        <dbReference type="Pfam" id="PF02706"/>
    </source>
</evidence>
<keyword evidence="10" id="KW-0547">Nucleotide-binding</keyword>
<dbReference type="EMBL" id="AP022570">
    <property type="protein sequence ID" value="BBX50926.1"/>
    <property type="molecule type" value="Genomic_DNA"/>
</dbReference>
<gene>
    <name evidence="21" type="ORF">MPOR_19520</name>
</gene>
<dbReference type="InterPro" id="IPR005702">
    <property type="entry name" value="Wzc-like_C"/>
</dbReference>
<dbReference type="InterPro" id="IPR027417">
    <property type="entry name" value="P-loop_NTPase"/>
</dbReference>
<dbReference type="Pfam" id="PF13614">
    <property type="entry name" value="AAA_31"/>
    <property type="match status" value="1"/>
</dbReference>
<keyword evidence="14 18" id="KW-0472">Membrane</keyword>
<dbReference type="PANTHER" id="PTHR32309">
    <property type="entry name" value="TYROSINE-PROTEIN KINASE"/>
    <property type="match status" value="1"/>
</dbReference>
<evidence type="ECO:0000256" key="1">
    <source>
        <dbReference type="ARBA" id="ARBA00004429"/>
    </source>
</evidence>
<keyword evidence="11" id="KW-0418">Kinase</keyword>
<dbReference type="Pfam" id="PF02706">
    <property type="entry name" value="Wzz"/>
    <property type="match status" value="1"/>
</dbReference>
<dbReference type="RefSeq" id="WP_163673415.1">
    <property type="nucleotide sequence ID" value="NZ_AP022570.1"/>
</dbReference>
<dbReference type="Proteomes" id="UP000466785">
    <property type="component" value="Chromosome"/>
</dbReference>
<comment type="similarity">
    <text evidence="2">Belongs to the CpsC/CapA family.</text>
</comment>
<dbReference type="GO" id="GO:0005886">
    <property type="term" value="C:plasma membrane"/>
    <property type="evidence" value="ECO:0007669"/>
    <property type="project" value="UniProtKB-SubCell"/>
</dbReference>
<name>A0A6N4V5V4_9MYCO</name>
<sequence>MNLRDFVKVLRSRWITVCVTTLIVVLGAVALSLLTTPMYQASTRLFVSTTSGPSASDIYQGSRFSQERVISYAELLMGQTVAQRTIDKLGLDMSSQQMQDNVTASAKRDTVLIDVSVLDSSPVRARDIANTLSDEFVAMVRELETPENGAAPDSRVVVEQRASIPSDPVVPETARNIATGLALGIMLGVGLAILRDVLDNTVKRRETLEELTGAAVVGTVPLDKERRKQAAIAYETDNSGIAEAFRKLRTNLQFLAVDNPPRVIVVTSSVPSEGKSTTAINIALALAEAEHSVALVDGDLRRPMLHKYLDLIGSVGFSTVLSGGATLDEALQKTRFAGLTVLTSGAIPPNPSELLGSQSARNLLSELRGRFDYVVVDSTPLLAVTDAAILAAGSDGVLIMARYGQTKREQLSHAVDSLQSVGAPLLGAVFTMMPTRGSASYSYYGYSYKYESEDGKPQPRTDRQTSQRPVAHDGSSTTPKVGDSRADRPQPTGRRRRQL</sequence>
<keyword evidence="12" id="KW-0067">ATP-binding</keyword>
<evidence type="ECO:0000256" key="16">
    <source>
        <dbReference type="ARBA" id="ARBA00051245"/>
    </source>
</evidence>
<evidence type="ECO:0000256" key="14">
    <source>
        <dbReference type="ARBA" id="ARBA00023136"/>
    </source>
</evidence>
<keyword evidence="6" id="KW-1003">Cell membrane</keyword>
<keyword evidence="13 18" id="KW-1133">Transmembrane helix</keyword>
<feature type="transmembrane region" description="Helical" evidence="18">
    <location>
        <begin position="12"/>
        <end position="34"/>
    </location>
</feature>
<protein>
    <recommendedName>
        <fullName evidence="5">non-specific protein-tyrosine kinase</fullName>
        <ecNumber evidence="5">2.7.10.2</ecNumber>
    </recommendedName>
</protein>
<evidence type="ECO:0000256" key="15">
    <source>
        <dbReference type="ARBA" id="ARBA00023137"/>
    </source>
</evidence>
<evidence type="ECO:0000256" key="6">
    <source>
        <dbReference type="ARBA" id="ARBA00022475"/>
    </source>
</evidence>
<keyword evidence="15" id="KW-0829">Tyrosine-protein kinase</keyword>
<proteinExistence type="inferred from homology"/>
<dbReference type="NCBIfam" id="TIGR01007">
    <property type="entry name" value="eps_fam"/>
    <property type="match status" value="1"/>
</dbReference>
<evidence type="ECO:0000256" key="2">
    <source>
        <dbReference type="ARBA" id="ARBA00006683"/>
    </source>
</evidence>
<dbReference type="GO" id="GO:0004715">
    <property type="term" value="F:non-membrane spanning protein tyrosine kinase activity"/>
    <property type="evidence" value="ECO:0007669"/>
    <property type="project" value="UniProtKB-EC"/>
</dbReference>